<dbReference type="NCBIfam" id="TIGR03534">
    <property type="entry name" value="RF_mod_PrmC"/>
    <property type="match status" value="1"/>
</dbReference>
<dbReference type="InterPro" id="IPR007848">
    <property type="entry name" value="Small_mtfrase_dom"/>
</dbReference>
<protein>
    <recommendedName>
        <fullName evidence="5">Release factor glutamine methyltransferase</fullName>
        <shortName evidence="5">RF MTase</shortName>
        <ecNumber evidence="5">2.1.1.297</ecNumber>
    </recommendedName>
    <alternativeName>
        <fullName evidence="5">N5-glutamine methyltransferase PrmC</fullName>
    </alternativeName>
    <alternativeName>
        <fullName evidence="5">Protein-(glutamine-N5) MTase PrmC</fullName>
    </alternativeName>
    <alternativeName>
        <fullName evidence="5">Protein-glutamine N-methyltransferase PrmC</fullName>
    </alternativeName>
</protein>
<proteinExistence type="inferred from homology"/>
<comment type="similarity">
    <text evidence="5">Belongs to the protein N5-glutamine methyltransferase family. PrmC subfamily.</text>
</comment>
<evidence type="ECO:0000256" key="2">
    <source>
        <dbReference type="ARBA" id="ARBA00022679"/>
    </source>
</evidence>
<feature type="binding site" evidence="5">
    <location>
        <position position="147"/>
    </location>
    <ligand>
        <name>S-adenosyl-L-methionine</name>
        <dbReference type="ChEBI" id="CHEBI:59789"/>
    </ligand>
</feature>
<dbReference type="HAMAP" id="MF_02126">
    <property type="entry name" value="RF_methyltr_PrmC"/>
    <property type="match status" value="1"/>
</dbReference>
<evidence type="ECO:0000256" key="5">
    <source>
        <dbReference type="HAMAP-Rule" id="MF_02126"/>
    </source>
</evidence>
<dbReference type="InterPro" id="IPR004556">
    <property type="entry name" value="HemK-like"/>
</dbReference>
<dbReference type="GO" id="GO:0032259">
    <property type="term" value="P:methylation"/>
    <property type="evidence" value="ECO:0007669"/>
    <property type="project" value="UniProtKB-KW"/>
</dbReference>
<organism evidence="8 9">
    <name type="scientific">Neobacillus rhizophilus</name>
    <dbReference type="NCBI Taxonomy" id="2833579"/>
    <lineage>
        <taxon>Bacteria</taxon>
        <taxon>Bacillati</taxon>
        <taxon>Bacillota</taxon>
        <taxon>Bacilli</taxon>
        <taxon>Bacillales</taxon>
        <taxon>Bacillaceae</taxon>
        <taxon>Neobacillus</taxon>
    </lineage>
</organism>
<dbReference type="EC" id="2.1.1.297" evidence="5"/>
<keyword evidence="2 5" id="KW-0808">Transferase</keyword>
<comment type="catalytic activity">
    <reaction evidence="4 5">
        <text>L-glutaminyl-[peptide chain release factor] + S-adenosyl-L-methionine = N(5)-methyl-L-glutaminyl-[peptide chain release factor] + S-adenosyl-L-homocysteine + H(+)</text>
        <dbReference type="Rhea" id="RHEA:42896"/>
        <dbReference type="Rhea" id="RHEA-COMP:10271"/>
        <dbReference type="Rhea" id="RHEA-COMP:10272"/>
        <dbReference type="ChEBI" id="CHEBI:15378"/>
        <dbReference type="ChEBI" id="CHEBI:30011"/>
        <dbReference type="ChEBI" id="CHEBI:57856"/>
        <dbReference type="ChEBI" id="CHEBI:59789"/>
        <dbReference type="ChEBI" id="CHEBI:61891"/>
        <dbReference type="EC" id="2.1.1.297"/>
    </reaction>
</comment>
<dbReference type="Gene3D" id="1.10.8.10">
    <property type="entry name" value="DNA helicase RuvA subunit, C-terminal domain"/>
    <property type="match status" value="1"/>
</dbReference>
<evidence type="ECO:0000313" key="9">
    <source>
        <dbReference type="Proteomes" id="UP000679749"/>
    </source>
</evidence>
<evidence type="ECO:0000313" key="8">
    <source>
        <dbReference type="EMBL" id="MBS4212578.1"/>
    </source>
</evidence>
<reference evidence="8" key="1">
    <citation type="submission" date="2021-05" db="EMBL/GenBank/DDBJ databases">
        <title>Novel Bacillus species.</title>
        <authorList>
            <person name="Liu G."/>
        </authorList>
    </citation>
    <scope>NUCLEOTIDE SEQUENCE</scope>
    <source>
        <strain evidence="8">FJAT-49825</strain>
    </source>
</reference>
<comment type="function">
    <text evidence="5">Methylates the class 1 translation termination release factors RF1/PrfA and RF2/PrfB on the glutamine residue of the universally conserved GGQ motif.</text>
</comment>
<dbReference type="SUPFAM" id="SSF53335">
    <property type="entry name" value="S-adenosyl-L-methionine-dependent methyltransferases"/>
    <property type="match status" value="1"/>
</dbReference>
<feature type="domain" description="Release factor glutamine methyltransferase N-terminal" evidence="7">
    <location>
        <begin position="7"/>
        <end position="75"/>
    </location>
</feature>
<evidence type="ECO:0000259" key="7">
    <source>
        <dbReference type="Pfam" id="PF17827"/>
    </source>
</evidence>
<dbReference type="InterPro" id="IPR019874">
    <property type="entry name" value="RF_methyltr_PrmC"/>
</dbReference>
<evidence type="ECO:0000256" key="1">
    <source>
        <dbReference type="ARBA" id="ARBA00022603"/>
    </source>
</evidence>
<dbReference type="PANTHER" id="PTHR18895:SF74">
    <property type="entry name" value="MTRF1L RELEASE FACTOR GLUTAMINE METHYLTRANSFERASE"/>
    <property type="match status" value="1"/>
</dbReference>
<sequence>MSKKVFEALKWASSFLVEAGRDENAGELLLRHFTGMTRSQLFANVREELDSQVWELFEKAVHDHASGVPVQYIIGREEFYGRTFVVTPEVLIPRPETEELVYGTLQRIHRLFGGREEIKLADIGTGSGAIAITLKLEQLSLKVTATDIAESALEVANENARRLGADVHFIQGDLLQPFIAGGKMLDVVVSNPPYIPVADMAEMSEVVTDHEPHRALFAGVDGLDFYRRFMVELPKVLAPGALVCFEIGAGQGEAVAELFQKAFADVKVEVVNDINGKDRMVFAEIGFGAQE</sequence>
<dbReference type="Gene3D" id="3.40.50.150">
    <property type="entry name" value="Vaccinia Virus protein VP39"/>
    <property type="match status" value="1"/>
</dbReference>
<keyword evidence="9" id="KW-1185">Reference proteome</keyword>
<dbReference type="CDD" id="cd02440">
    <property type="entry name" value="AdoMet_MTases"/>
    <property type="match status" value="1"/>
</dbReference>
<dbReference type="GO" id="GO:0102559">
    <property type="term" value="F:peptide chain release factor N(5)-glutamine methyltransferase activity"/>
    <property type="evidence" value="ECO:0007669"/>
    <property type="project" value="UniProtKB-EC"/>
</dbReference>
<comment type="caution">
    <text evidence="8">The sequence shown here is derived from an EMBL/GenBank/DDBJ whole genome shotgun (WGS) entry which is preliminary data.</text>
</comment>
<dbReference type="InterPro" id="IPR002052">
    <property type="entry name" value="DNA_methylase_N6_adenine_CS"/>
</dbReference>
<dbReference type="PROSITE" id="PS00092">
    <property type="entry name" value="N6_MTASE"/>
    <property type="match status" value="1"/>
</dbReference>
<dbReference type="Pfam" id="PF05175">
    <property type="entry name" value="MTS"/>
    <property type="match status" value="1"/>
</dbReference>
<keyword evidence="3 5" id="KW-0949">S-adenosyl-L-methionine</keyword>
<dbReference type="GO" id="GO:0003676">
    <property type="term" value="F:nucleic acid binding"/>
    <property type="evidence" value="ECO:0007669"/>
    <property type="project" value="InterPro"/>
</dbReference>
<dbReference type="EMBL" id="JAGYPF010000002">
    <property type="protein sequence ID" value="MBS4212578.1"/>
    <property type="molecule type" value="Genomic_DNA"/>
</dbReference>
<dbReference type="AlphaFoldDB" id="A0A942YT51"/>
<dbReference type="InterPro" id="IPR040758">
    <property type="entry name" value="PrmC_N"/>
</dbReference>
<comment type="caution">
    <text evidence="5">Lacks conserved residue(s) required for the propagation of feature annotation.</text>
</comment>
<evidence type="ECO:0000256" key="3">
    <source>
        <dbReference type="ARBA" id="ARBA00022691"/>
    </source>
</evidence>
<feature type="domain" description="Methyltransferase small" evidence="6">
    <location>
        <begin position="117"/>
        <end position="194"/>
    </location>
</feature>
<evidence type="ECO:0000259" key="6">
    <source>
        <dbReference type="Pfam" id="PF05175"/>
    </source>
</evidence>
<accession>A0A942YT51</accession>
<dbReference type="InterPro" id="IPR029063">
    <property type="entry name" value="SAM-dependent_MTases_sf"/>
</dbReference>
<keyword evidence="1 5" id="KW-0489">Methyltransferase</keyword>
<dbReference type="RefSeq" id="WP_213117960.1">
    <property type="nucleotide sequence ID" value="NZ_JAGYPF010000002.1"/>
</dbReference>
<feature type="binding site" evidence="5">
    <location>
        <begin position="191"/>
        <end position="194"/>
    </location>
    <ligand>
        <name>substrate</name>
    </ligand>
</feature>
<gene>
    <name evidence="5 8" type="primary">prmC</name>
    <name evidence="8" type="ORF">KHA99_08985</name>
</gene>
<dbReference type="NCBIfam" id="TIGR00536">
    <property type="entry name" value="hemK_fam"/>
    <property type="match status" value="1"/>
</dbReference>
<evidence type="ECO:0000256" key="4">
    <source>
        <dbReference type="ARBA" id="ARBA00048391"/>
    </source>
</evidence>
<dbReference type="Proteomes" id="UP000679749">
    <property type="component" value="Unassembled WGS sequence"/>
</dbReference>
<dbReference type="PANTHER" id="PTHR18895">
    <property type="entry name" value="HEMK METHYLTRANSFERASE"/>
    <property type="match status" value="1"/>
</dbReference>
<feature type="binding site" evidence="5">
    <location>
        <position position="191"/>
    </location>
    <ligand>
        <name>S-adenosyl-L-methionine</name>
        <dbReference type="ChEBI" id="CHEBI:59789"/>
    </ligand>
</feature>
<dbReference type="InterPro" id="IPR050320">
    <property type="entry name" value="N5-glutamine_MTase"/>
</dbReference>
<dbReference type="Pfam" id="PF17827">
    <property type="entry name" value="PrmC_N"/>
    <property type="match status" value="1"/>
</dbReference>
<feature type="binding site" evidence="5">
    <location>
        <begin position="124"/>
        <end position="128"/>
    </location>
    <ligand>
        <name>S-adenosyl-L-methionine</name>
        <dbReference type="ChEBI" id="CHEBI:59789"/>
    </ligand>
</feature>
<name>A0A942YT51_9BACI</name>